<name>H8ZG27_NEMA1</name>
<dbReference type="Proteomes" id="UP000005622">
    <property type="component" value="Unassembled WGS sequence"/>
</dbReference>
<gene>
    <name evidence="2" type="ORF">NERG_02548</name>
</gene>
<dbReference type="HOGENOM" id="CLU_1678394_0_0_1"/>
<sequence length="157" mass="16881">MNLVKILVMLCCLNNDACAEQDSSNIFHLGGNSIIKCNIAEGFNGHASLWPVIAKNLQQPGNVISYVVLVHVINMPEVQMASTKADYGGIASINFNSSGQDGKDIGILLEMDISNAAEEQTSLYVNEIVSNDHIGAQHGLRLFAVAIQKGIPEDNTK</sequence>
<keyword evidence="1" id="KW-0732">Signal</keyword>
<proteinExistence type="predicted"/>
<evidence type="ECO:0000313" key="2">
    <source>
        <dbReference type="EMBL" id="EHY64377.1"/>
    </source>
</evidence>
<organism evidence="2">
    <name type="scientific">Nematocida ausubeli (strain ATCC PRA-371 / ERTm2)</name>
    <name type="common">Nematode killer fungus</name>
    <dbReference type="NCBI Taxonomy" id="1913371"/>
    <lineage>
        <taxon>Eukaryota</taxon>
        <taxon>Fungi</taxon>
        <taxon>Fungi incertae sedis</taxon>
        <taxon>Microsporidia</taxon>
        <taxon>Nematocida</taxon>
    </lineage>
</organism>
<evidence type="ECO:0000256" key="1">
    <source>
        <dbReference type="SAM" id="SignalP"/>
    </source>
</evidence>
<feature type="signal peptide" evidence="1">
    <location>
        <begin position="1"/>
        <end position="19"/>
    </location>
</feature>
<accession>H8ZG27</accession>
<dbReference type="AlphaFoldDB" id="H8ZG27"/>
<protein>
    <submittedName>
        <fullName evidence="2">Uncharacterized protein</fullName>
    </submittedName>
</protein>
<feature type="chain" id="PRO_5003618492" evidence="1">
    <location>
        <begin position="20"/>
        <end position="157"/>
    </location>
</feature>
<dbReference type="EMBL" id="JH604643">
    <property type="protein sequence ID" value="EHY64377.1"/>
    <property type="molecule type" value="Genomic_DNA"/>
</dbReference>
<reference evidence="2" key="1">
    <citation type="submission" date="2011-03" db="EMBL/GenBank/DDBJ databases">
        <title>The Genome Sequence of Nematocida sp1 strain ERTm2.</title>
        <authorList>
            <consortium name="The Broad Institute Genome Sequencing Platform"/>
            <consortium name="The Broad Institute Genome Sequencing Center for Infectious Disease"/>
            <person name="Cuomo C."/>
            <person name="Troemel E."/>
            <person name="Young S.K."/>
            <person name="Zeng Q."/>
            <person name="Gargeya S."/>
            <person name="Fitzgerald M."/>
            <person name="Haas B."/>
            <person name="Abouelleil A."/>
            <person name="Alvarado L."/>
            <person name="Arachchi H.M."/>
            <person name="Berlin A."/>
            <person name="Brown A."/>
            <person name="Chapman S.B."/>
            <person name="Chen Z."/>
            <person name="Dunbar C."/>
            <person name="Freedman E."/>
            <person name="Gearin G."/>
            <person name="Gellesch M."/>
            <person name="Goldberg J."/>
            <person name="Griggs A."/>
            <person name="Gujja S."/>
            <person name="Heilman E.R."/>
            <person name="Heiman D."/>
            <person name="Howarth C."/>
            <person name="Larson L."/>
            <person name="Lui A."/>
            <person name="MacDonald P.J.P."/>
            <person name="Mehta T."/>
            <person name="Montmayeur A."/>
            <person name="Murphy C."/>
            <person name="Neiman D."/>
            <person name="Pearson M."/>
            <person name="Priest M."/>
            <person name="Roberts A."/>
            <person name="Saif S."/>
            <person name="Shea T."/>
            <person name="Shenoy N."/>
            <person name="Sisk P."/>
            <person name="Stolte C."/>
            <person name="Sykes S."/>
            <person name="White J."/>
            <person name="Yandava C."/>
            <person name="Wortman J."/>
            <person name="Nusbaum C."/>
            <person name="Birren B."/>
        </authorList>
    </citation>
    <scope>NUCLEOTIDE SEQUENCE</scope>
    <source>
        <strain evidence="2">ERTm2</strain>
    </source>
</reference>